<sequence>MKMRNPSTPDTAVGREIRQYRRAAGLTQKQVADIIGVTGAQFHRYETGATRITASRLIAIANALGVRADTLLAAASSADMEQPAAPASSSQEIVELVQMFGSIVDPRHRSALVAVARMMTSPQALRPVPEESV</sequence>
<dbReference type="SUPFAM" id="SSF47413">
    <property type="entry name" value="lambda repressor-like DNA-binding domains"/>
    <property type="match status" value="1"/>
</dbReference>
<feature type="domain" description="HTH cro/C1-type" evidence="2">
    <location>
        <begin position="17"/>
        <end position="71"/>
    </location>
</feature>
<proteinExistence type="predicted"/>
<dbReference type="Proteomes" id="UP000278036">
    <property type="component" value="Unassembled WGS sequence"/>
</dbReference>
<dbReference type="PROSITE" id="PS50943">
    <property type="entry name" value="HTH_CROC1"/>
    <property type="match status" value="1"/>
</dbReference>
<evidence type="ECO:0000313" key="5">
    <source>
        <dbReference type="Proteomes" id="UP000274097"/>
    </source>
</evidence>
<organism evidence="3 6">
    <name type="scientific">Teichococcus wenyumeiae</name>
    <dbReference type="NCBI Taxonomy" id="2478470"/>
    <lineage>
        <taxon>Bacteria</taxon>
        <taxon>Pseudomonadati</taxon>
        <taxon>Pseudomonadota</taxon>
        <taxon>Alphaproteobacteria</taxon>
        <taxon>Acetobacterales</taxon>
        <taxon>Roseomonadaceae</taxon>
        <taxon>Roseomonas</taxon>
    </lineage>
</organism>
<dbReference type="Gene3D" id="1.10.260.40">
    <property type="entry name" value="lambda repressor-like DNA-binding domains"/>
    <property type="match status" value="1"/>
</dbReference>
<dbReference type="AlphaFoldDB" id="A0A3A9J5C8"/>
<dbReference type="PANTHER" id="PTHR46558">
    <property type="entry name" value="TRACRIPTIONAL REGULATORY PROTEIN-RELATED-RELATED"/>
    <property type="match status" value="1"/>
</dbReference>
<name>A0A3A9J5C8_9PROT</name>
<evidence type="ECO:0000313" key="3">
    <source>
        <dbReference type="EMBL" id="RKK02407.1"/>
    </source>
</evidence>
<dbReference type="OrthoDB" id="7275024at2"/>
<evidence type="ECO:0000259" key="2">
    <source>
        <dbReference type="PROSITE" id="PS50943"/>
    </source>
</evidence>
<dbReference type="CDD" id="cd00093">
    <property type="entry name" value="HTH_XRE"/>
    <property type="match status" value="1"/>
</dbReference>
<dbReference type="SMART" id="SM00530">
    <property type="entry name" value="HTH_XRE"/>
    <property type="match status" value="1"/>
</dbReference>
<reference evidence="3 6" key="1">
    <citation type="submission" date="2018-09" db="EMBL/GenBank/DDBJ databases">
        <title>Roseomonas sp. nov., isolated from feces of Tibetan antelopes in the Qinghai-Tibet plateau, China.</title>
        <authorList>
            <person name="Tian Z."/>
        </authorList>
    </citation>
    <scope>NUCLEOTIDE SEQUENCE [LARGE SCALE GENOMIC DNA]</scope>
    <source>
        <strain evidence="4 5">Z23</strain>
        <strain evidence="3 6">Z24</strain>
    </source>
</reference>
<dbReference type="EMBL" id="RAQU01000155">
    <property type="protein sequence ID" value="RKK02407.1"/>
    <property type="molecule type" value="Genomic_DNA"/>
</dbReference>
<accession>A0A3A9J5C8</accession>
<dbReference type="PANTHER" id="PTHR46558:SF4">
    <property type="entry name" value="DNA-BIDING PHAGE PROTEIN"/>
    <property type="match status" value="1"/>
</dbReference>
<dbReference type="Pfam" id="PF13560">
    <property type="entry name" value="HTH_31"/>
    <property type="match status" value="1"/>
</dbReference>
<dbReference type="Proteomes" id="UP000274097">
    <property type="component" value="Unassembled WGS sequence"/>
</dbReference>
<evidence type="ECO:0000313" key="4">
    <source>
        <dbReference type="EMBL" id="RMI17243.1"/>
    </source>
</evidence>
<dbReference type="EMBL" id="RFLX01000034">
    <property type="protein sequence ID" value="RMI17243.1"/>
    <property type="molecule type" value="Genomic_DNA"/>
</dbReference>
<evidence type="ECO:0000256" key="1">
    <source>
        <dbReference type="ARBA" id="ARBA00023125"/>
    </source>
</evidence>
<dbReference type="InterPro" id="IPR001387">
    <property type="entry name" value="Cro/C1-type_HTH"/>
</dbReference>
<comment type="caution">
    <text evidence="3">The sequence shown here is derived from an EMBL/GenBank/DDBJ whole genome shotgun (WGS) entry which is preliminary data.</text>
</comment>
<gene>
    <name evidence="3" type="ORF">D6Z83_19905</name>
    <name evidence="4" type="ORF">EBE87_23430</name>
</gene>
<keyword evidence="1" id="KW-0238">DNA-binding</keyword>
<dbReference type="InterPro" id="IPR010982">
    <property type="entry name" value="Lambda_DNA-bd_dom_sf"/>
</dbReference>
<dbReference type="GO" id="GO:0003677">
    <property type="term" value="F:DNA binding"/>
    <property type="evidence" value="ECO:0007669"/>
    <property type="project" value="UniProtKB-KW"/>
</dbReference>
<protein>
    <submittedName>
        <fullName evidence="4">Helix-turn-helix domain-containing protein</fullName>
    </submittedName>
    <submittedName>
        <fullName evidence="3">XRE family transcriptional regulator</fullName>
    </submittedName>
</protein>
<evidence type="ECO:0000313" key="6">
    <source>
        <dbReference type="Proteomes" id="UP000278036"/>
    </source>
</evidence>
<dbReference type="InParanoid" id="A0A3A9J5C8"/>
<keyword evidence="5" id="KW-1185">Reference proteome</keyword>